<comment type="similarity">
    <text evidence="1">Belongs to the glutamate synthase family.</text>
</comment>
<keyword evidence="4" id="KW-1185">Reference proteome</keyword>
<evidence type="ECO:0000313" key="3">
    <source>
        <dbReference type="EMBL" id="OYN76549.1"/>
    </source>
</evidence>
<dbReference type="GO" id="GO:0006537">
    <property type="term" value="P:glutamate biosynthetic process"/>
    <property type="evidence" value="ECO:0007669"/>
    <property type="project" value="InterPro"/>
</dbReference>
<organism evidence="3 4">
    <name type="scientific">Mycolicibacterium sphagni</name>
    <dbReference type="NCBI Taxonomy" id="1786"/>
    <lineage>
        <taxon>Bacteria</taxon>
        <taxon>Bacillati</taxon>
        <taxon>Actinomycetota</taxon>
        <taxon>Actinomycetes</taxon>
        <taxon>Mycobacteriales</taxon>
        <taxon>Mycobacteriaceae</taxon>
        <taxon>Mycolicibacterium</taxon>
    </lineage>
</organism>
<dbReference type="Gene3D" id="3.20.20.70">
    <property type="entry name" value="Aldolase class I"/>
    <property type="match status" value="1"/>
</dbReference>
<evidence type="ECO:0000256" key="1">
    <source>
        <dbReference type="ARBA" id="ARBA00009716"/>
    </source>
</evidence>
<proteinExistence type="inferred from homology"/>
<dbReference type="Pfam" id="PF01645">
    <property type="entry name" value="Glu_synthase"/>
    <property type="match status" value="1"/>
</dbReference>
<dbReference type="GO" id="GO:0015930">
    <property type="term" value="F:glutamate synthase activity"/>
    <property type="evidence" value="ECO:0007669"/>
    <property type="project" value="InterPro"/>
</dbReference>
<evidence type="ECO:0000259" key="2">
    <source>
        <dbReference type="Pfam" id="PF01645"/>
    </source>
</evidence>
<sequence length="50" mass="5275">MKAIEINLSQRAKPGLGGMLTGVKVTAEIVEIRGIPQGVDCKNPSRLDLG</sequence>
<feature type="domain" description="Glutamate synthase" evidence="2">
    <location>
        <begin position="2"/>
        <end position="46"/>
    </location>
</feature>
<dbReference type="InterPro" id="IPR013785">
    <property type="entry name" value="Aldolase_TIM"/>
</dbReference>
<dbReference type="OrthoDB" id="9758182at2"/>
<dbReference type="AlphaFoldDB" id="A0A255DAS7"/>
<name>A0A255DAS7_9MYCO</name>
<comment type="caution">
    <text evidence="3">The sequence shown here is derived from an EMBL/GenBank/DDBJ whole genome shotgun (WGS) entry which is preliminary data.</text>
</comment>
<accession>A0A255DAS7</accession>
<dbReference type="InterPro" id="IPR002932">
    <property type="entry name" value="Glu_synthdom"/>
</dbReference>
<reference evidence="3 4" key="1">
    <citation type="submission" date="2017-07" db="EMBL/GenBank/DDBJ databases">
        <title>The new phylogeny of genus Mycobacterium.</title>
        <authorList>
            <person name="Tortoli E."/>
            <person name="Trovato A."/>
            <person name="Cirillo D.M."/>
        </authorList>
    </citation>
    <scope>NUCLEOTIDE SEQUENCE [LARGE SCALE GENOMIC DNA]</scope>
    <source>
        <strain evidence="3 4">ATCC 33027</strain>
    </source>
</reference>
<dbReference type="EMBL" id="NOZR01000021">
    <property type="protein sequence ID" value="OYN76549.1"/>
    <property type="molecule type" value="Genomic_DNA"/>
</dbReference>
<dbReference type="PANTHER" id="PTHR43819:SF1">
    <property type="entry name" value="ARCHAEAL-TYPE GLUTAMATE SYNTHASE [NADPH]"/>
    <property type="match status" value="1"/>
</dbReference>
<dbReference type="Proteomes" id="UP000216063">
    <property type="component" value="Unassembled WGS sequence"/>
</dbReference>
<dbReference type="PANTHER" id="PTHR43819">
    <property type="entry name" value="ARCHAEAL-TYPE GLUTAMATE SYNTHASE [NADPH]"/>
    <property type="match status" value="1"/>
</dbReference>
<dbReference type="SUPFAM" id="SSF51395">
    <property type="entry name" value="FMN-linked oxidoreductases"/>
    <property type="match status" value="1"/>
</dbReference>
<protein>
    <recommendedName>
        <fullName evidence="2">Glutamate synthase domain-containing protein</fullName>
    </recommendedName>
</protein>
<gene>
    <name evidence="3" type="ORF">CG716_21935</name>
</gene>
<evidence type="ECO:0000313" key="4">
    <source>
        <dbReference type="Proteomes" id="UP000216063"/>
    </source>
</evidence>